<evidence type="ECO:0000256" key="1">
    <source>
        <dbReference type="ARBA" id="ARBA00022737"/>
    </source>
</evidence>
<dbReference type="InterPro" id="IPR050611">
    <property type="entry name" value="ABCF"/>
</dbReference>
<dbReference type="GO" id="GO:0005524">
    <property type="term" value="F:ATP binding"/>
    <property type="evidence" value="ECO:0007669"/>
    <property type="project" value="UniProtKB-KW"/>
</dbReference>
<evidence type="ECO:0000313" key="6">
    <source>
        <dbReference type="EMBL" id="EXB04903.1"/>
    </source>
</evidence>
<proteinExistence type="predicted"/>
<evidence type="ECO:0000256" key="2">
    <source>
        <dbReference type="ARBA" id="ARBA00022741"/>
    </source>
</evidence>
<feature type="domain" description="ABC transporter" evidence="5">
    <location>
        <begin position="7"/>
        <end position="242"/>
    </location>
</feature>
<reference evidence="6 7" key="1">
    <citation type="submission" date="2014-02" db="EMBL/GenBank/DDBJ databases">
        <title>Comparative genomics and transcriptomics to identify genetic mechanisms underlying the emergence of carbapenem resistant Acinetobacter baumannii (CRAb).</title>
        <authorList>
            <person name="Harris A.D."/>
            <person name="Johnson K.J."/>
            <person name="George J."/>
            <person name="Shefchek K."/>
            <person name="Daugherty S.C."/>
            <person name="Parankush S."/>
            <person name="Sadzewicz L."/>
            <person name="Tallon L."/>
            <person name="Sengamalay N."/>
            <person name="Hazen T.H."/>
            <person name="Rasko D.A."/>
        </authorList>
    </citation>
    <scope>NUCLEOTIDE SEQUENCE [LARGE SCALE GENOMIC DNA]</scope>
    <source>
        <strain evidence="6 7">1295743</strain>
    </source>
</reference>
<gene>
    <name evidence="6" type="ORF">J512_2738</name>
</gene>
<dbReference type="InterPro" id="IPR027417">
    <property type="entry name" value="P-loop_NTPase"/>
</dbReference>
<dbReference type="EMBL" id="JEWH01000037">
    <property type="protein sequence ID" value="EXB04903.1"/>
    <property type="molecule type" value="Genomic_DNA"/>
</dbReference>
<dbReference type="PANTHER" id="PTHR19211:SF6">
    <property type="entry name" value="BLL7188 PROTEIN"/>
    <property type="match status" value="1"/>
</dbReference>
<dbReference type="PANTHER" id="PTHR19211">
    <property type="entry name" value="ATP-BINDING TRANSPORT PROTEIN-RELATED"/>
    <property type="match status" value="1"/>
</dbReference>
<name>A0A009IM64_ACIB9</name>
<evidence type="ECO:0000313" key="7">
    <source>
        <dbReference type="Proteomes" id="UP000020595"/>
    </source>
</evidence>
<dbReference type="RefSeq" id="WP_032051413.1">
    <property type="nucleotide sequence ID" value="NZ_JEWH01000037.1"/>
</dbReference>
<keyword evidence="2" id="KW-0547">Nucleotide-binding</keyword>
<dbReference type="InterPro" id="IPR003439">
    <property type="entry name" value="ABC_transporter-like_ATP-bd"/>
</dbReference>
<sequence length="528" mass="60352">MTQQQACVISQLTLEFPSKVMFKELNFSLEHHQVSALIGRNGQGKSLLMQLLHKISPTTEMHISGQINWQTNHAYLSQLTRLQSDTIAEALEVNHLYNAFQRVEQGEAGYDDYDLLEGHWDLPNIWEALLRSAQLPTDLDFPVKQLSEGQKTKLALSALFLKTDHYLLLDEPSNHLDQDARQWLITQLKKHPAGALIISHDLTLLNEVDHIYRLNEHGLQHTTGNYEKFYEQYQSQIEALEQSVHQHQREVKHMKQKQHEVLMKAQKRERAGNKLRDSNSQAKILLDFKKEQAGQSLGAIHSQHQRQIDQSQQDFNSKKVLLETVKPQQFIFPSFNKRTGEILRIDNLKLNYGTQQPIHLALKACQKIHLVGRNGIGKSTLLKQIDQSAVTATDEIKLFVNCFYLDQNFSFLLDHLSAVENLRNINPNISELEWRNLLGQLRIRGDKSTYPLAQLSGGEKLKVALLGLSHAQPMPELLLLDEPENHLDIESRELFANAISSYEGAVLLVSHDLSFVEKCGIVDSIYLN</sequence>
<evidence type="ECO:0000256" key="4">
    <source>
        <dbReference type="SAM" id="Coils"/>
    </source>
</evidence>
<dbReference type="Gene3D" id="3.40.50.300">
    <property type="entry name" value="P-loop containing nucleotide triphosphate hydrolases"/>
    <property type="match status" value="2"/>
</dbReference>
<dbReference type="Proteomes" id="UP000020595">
    <property type="component" value="Unassembled WGS sequence"/>
</dbReference>
<keyword evidence="3" id="KW-0067">ATP-binding</keyword>
<keyword evidence="1" id="KW-0677">Repeat</keyword>
<dbReference type="PROSITE" id="PS50893">
    <property type="entry name" value="ABC_TRANSPORTER_2"/>
    <property type="match status" value="1"/>
</dbReference>
<dbReference type="GO" id="GO:0016887">
    <property type="term" value="F:ATP hydrolysis activity"/>
    <property type="evidence" value="ECO:0007669"/>
    <property type="project" value="InterPro"/>
</dbReference>
<organism evidence="6 7">
    <name type="scientific">Acinetobacter baumannii (strain 1295743)</name>
    <dbReference type="NCBI Taxonomy" id="1310613"/>
    <lineage>
        <taxon>Bacteria</taxon>
        <taxon>Pseudomonadati</taxon>
        <taxon>Pseudomonadota</taxon>
        <taxon>Gammaproteobacteria</taxon>
        <taxon>Moraxellales</taxon>
        <taxon>Moraxellaceae</taxon>
        <taxon>Acinetobacter</taxon>
        <taxon>Acinetobacter calcoaceticus/baumannii complex</taxon>
    </lineage>
</organism>
<evidence type="ECO:0000256" key="3">
    <source>
        <dbReference type="ARBA" id="ARBA00022840"/>
    </source>
</evidence>
<dbReference type="AlphaFoldDB" id="A0A009IM64"/>
<dbReference type="PATRIC" id="fig|1310613.3.peg.2640"/>
<feature type="coiled-coil region" evidence="4">
    <location>
        <begin position="230"/>
        <end position="257"/>
    </location>
</feature>
<dbReference type="SUPFAM" id="SSF52540">
    <property type="entry name" value="P-loop containing nucleoside triphosphate hydrolases"/>
    <property type="match status" value="2"/>
</dbReference>
<evidence type="ECO:0000259" key="5">
    <source>
        <dbReference type="PROSITE" id="PS50893"/>
    </source>
</evidence>
<dbReference type="InterPro" id="IPR003593">
    <property type="entry name" value="AAA+_ATPase"/>
</dbReference>
<dbReference type="Pfam" id="PF00005">
    <property type="entry name" value="ABC_tran"/>
    <property type="match status" value="2"/>
</dbReference>
<protein>
    <submittedName>
        <fullName evidence="6">ABC transporter family protein</fullName>
    </submittedName>
</protein>
<dbReference type="SMART" id="SM00382">
    <property type="entry name" value="AAA"/>
    <property type="match status" value="2"/>
</dbReference>
<comment type="caution">
    <text evidence="6">The sequence shown here is derived from an EMBL/GenBank/DDBJ whole genome shotgun (WGS) entry which is preliminary data.</text>
</comment>
<accession>A0A009IM64</accession>
<keyword evidence="4" id="KW-0175">Coiled coil</keyword>